<evidence type="ECO:0000313" key="2">
    <source>
        <dbReference type="EMBL" id="ANC48350.1"/>
    </source>
</evidence>
<feature type="chain" id="PRO_5007816024" description="CP4-57 prophage protein" evidence="1">
    <location>
        <begin position="30"/>
        <end position="167"/>
    </location>
</feature>
<evidence type="ECO:0008006" key="3">
    <source>
        <dbReference type="Google" id="ProtNLM"/>
    </source>
</evidence>
<organism evidence="2">
    <name type="scientific">Escherichia coli</name>
    <dbReference type="NCBI Taxonomy" id="562"/>
    <lineage>
        <taxon>Bacteria</taxon>
        <taxon>Pseudomonadati</taxon>
        <taxon>Pseudomonadota</taxon>
        <taxon>Gammaproteobacteria</taxon>
        <taxon>Enterobacterales</taxon>
        <taxon>Enterobacteriaceae</taxon>
        <taxon>Escherichia</taxon>
    </lineage>
</organism>
<evidence type="ECO:0000256" key="1">
    <source>
        <dbReference type="SAM" id="SignalP"/>
    </source>
</evidence>
<proteinExistence type="predicted"/>
<geneLocation type="plasmid" evidence="2">
    <name>U2501</name>
</geneLocation>
<dbReference type="AlphaFoldDB" id="A0A160HQJ5"/>
<name>A0A160HQJ5_ECOLX</name>
<reference evidence="2" key="1">
    <citation type="submission" date="2016-03" db="EMBL/GenBank/DDBJ databases">
        <title>E. coli WE-0250 MDR strain plasmid U2501.</title>
        <authorList>
            <person name="Kang H.-Y."/>
            <person name="Kim S."/>
            <person name="Kim J."/>
        </authorList>
    </citation>
    <scope>NUCLEOTIDE SEQUENCE</scope>
    <source>
        <strain evidence="2">WE-0250</strain>
        <plasmid evidence="2">U2501</plasmid>
    </source>
</reference>
<keyword evidence="2" id="KW-0614">Plasmid</keyword>
<sequence>MLISKGDKLMRIKRFFLILALLTPFSSMANVSKWSTGETHGVRSYAVSSKDNYTLTFECDVGFNNTDPNQVGTRLLTLMKTEPGGESFDAKKEQITLKVGDDEYPISSIGSSVGDSYWYGFWSDTPDMEVKTFDAYVDGKKIATFTLRKAAELFNAAPEDGCLKRAK</sequence>
<feature type="signal peptide" evidence="1">
    <location>
        <begin position="1"/>
        <end position="29"/>
    </location>
</feature>
<accession>A0A160HQJ5</accession>
<keyword evidence="1" id="KW-0732">Signal</keyword>
<protein>
    <recommendedName>
        <fullName evidence="3">CP4-57 prophage protein</fullName>
    </recommendedName>
</protein>
<dbReference type="EMBL" id="KU980950">
    <property type="protein sequence ID" value="ANC48350.1"/>
    <property type="molecule type" value="Genomic_DNA"/>
</dbReference>